<feature type="domain" description="Pesticidal crystal protein Cry22Aa Ig-like" evidence="1">
    <location>
        <begin position="3"/>
        <end position="41"/>
    </location>
</feature>
<organism evidence="2 3">
    <name type="scientific">Leucothrix arctica</name>
    <dbReference type="NCBI Taxonomy" id="1481894"/>
    <lineage>
        <taxon>Bacteria</taxon>
        <taxon>Pseudomonadati</taxon>
        <taxon>Pseudomonadota</taxon>
        <taxon>Gammaproteobacteria</taxon>
        <taxon>Thiotrichales</taxon>
        <taxon>Thiotrichaceae</taxon>
        <taxon>Leucothrix</taxon>
    </lineage>
</organism>
<feature type="domain" description="Pesticidal crystal protein Cry22Aa Ig-like" evidence="1">
    <location>
        <begin position="2076"/>
        <end position="2145"/>
    </location>
</feature>
<dbReference type="Gene3D" id="2.60.40.10">
    <property type="entry name" value="Immunoglobulins"/>
    <property type="match status" value="17"/>
</dbReference>
<dbReference type="Pfam" id="PF16403">
    <property type="entry name" value="Bact_surface_Ig-like"/>
    <property type="match status" value="17"/>
</dbReference>
<dbReference type="PANTHER" id="PTHR24273:SF32">
    <property type="entry name" value="HYALIN"/>
    <property type="match status" value="1"/>
</dbReference>
<feature type="domain" description="Pesticidal crystal protein Cry22Aa Ig-like" evidence="1">
    <location>
        <begin position="801"/>
        <end position="872"/>
    </location>
</feature>
<feature type="domain" description="Pesticidal crystal protein Cry22Aa Ig-like" evidence="1">
    <location>
        <begin position="727"/>
        <end position="793"/>
    </location>
</feature>
<gene>
    <name evidence="2" type="ORF">DKT75_02395</name>
</gene>
<feature type="domain" description="Pesticidal crystal protein Cry22Aa Ig-like" evidence="1">
    <location>
        <begin position="884"/>
        <end position="949"/>
    </location>
</feature>
<dbReference type="OrthoDB" id="7056509at2"/>
<feature type="domain" description="Pesticidal crystal protein Cry22Aa Ig-like" evidence="1">
    <location>
        <begin position="1997"/>
        <end position="2068"/>
    </location>
</feature>
<feature type="domain" description="Pesticidal crystal protein Cry22Aa Ig-like" evidence="1">
    <location>
        <begin position="1319"/>
        <end position="1387"/>
    </location>
</feature>
<feature type="domain" description="Pesticidal crystal protein Cry22Aa Ig-like" evidence="1">
    <location>
        <begin position="284"/>
        <end position="353"/>
    </location>
</feature>
<feature type="domain" description="Pesticidal crystal protein Cry22Aa Ig-like" evidence="1">
    <location>
        <begin position="1395"/>
        <end position="1466"/>
    </location>
</feature>
<name>A0A317CKA0_9GAMM</name>
<dbReference type="RefSeq" id="WP_146201308.1">
    <property type="nucleotide sequence ID" value="NZ_QGKL01000009.1"/>
</dbReference>
<comment type="caution">
    <text evidence="2">The sequence shown here is derived from an EMBL/GenBank/DDBJ whole genome shotgun (WGS) entry which is preliminary data.</text>
</comment>
<evidence type="ECO:0000313" key="2">
    <source>
        <dbReference type="EMBL" id="PWQ99025.1"/>
    </source>
</evidence>
<dbReference type="PANTHER" id="PTHR24273">
    <property type="entry name" value="FI04643P-RELATED"/>
    <property type="match status" value="1"/>
</dbReference>
<dbReference type="InterPro" id="IPR032179">
    <property type="entry name" value="Cry22Aa_Ig-like"/>
</dbReference>
<feature type="domain" description="Pesticidal crystal protein Cry22Aa Ig-like" evidence="1">
    <location>
        <begin position="1239"/>
        <end position="1309"/>
    </location>
</feature>
<proteinExistence type="predicted"/>
<feature type="domain" description="Pesticidal crystal protein Cry22Aa Ig-like" evidence="1">
    <location>
        <begin position="205"/>
        <end position="276"/>
    </location>
</feature>
<dbReference type="InterPro" id="IPR013783">
    <property type="entry name" value="Ig-like_fold"/>
</dbReference>
<dbReference type="EMBL" id="QGKL01000009">
    <property type="protein sequence ID" value="PWQ99025.1"/>
    <property type="molecule type" value="Genomic_DNA"/>
</dbReference>
<reference evidence="2 3" key="1">
    <citation type="submission" date="2018-05" db="EMBL/GenBank/DDBJ databases">
        <title>Leucothrix arctica sp. nov., isolated from Arctic seawater.</title>
        <authorList>
            <person name="Choi A."/>
            <person name="Baek K."/>
        </authorList>
    </citation>
    <scope>NUCLEOTIDE SEQUENCE [LARGE SCALE GENOMIC DNA]</scope>
    <source>
        <strain evidence="2 3">IMCC9719</strain>
    </source>
</reference>
<dbReference type="Proteomes" id="UP000245506">
    <property type="component" value="Unassembled WGS sequence"/>
</dbReference>
<evidence type="ECO:0000313" key="3">
    <source>
        <dbReference type="Proteomes" id="UP000245506"/>
    </source>
</evidence>
<feature type="domain" description="Pesticidal crystal protein Cry22Aa Ig-like" evidence="1">
    <location>
        <begin position="1841"/>
        <end position="1911"/>
    </location>
</feature>
<feature type="domain" description="Pesticidal crystal protein Cry22Aa Ig-like" evidence="1">
    <location>
        <begin position="1921"/>
        <end position="1979"/>
    </location>
</feature>
<feature type="domain" description="Pesticidal crystal protein Cry22Aa Ig-like" evidence="1">
    <location>
        <begin position="49"/>
        <end position="119"/>
    </location>
</feature>
<keyword evidence="3" id="KW-1185">Reference proteome</keyword>
<feature type="domain" description="Pesticidal crystal protein Cry22Aa Ig-like" evidence="1">
    <location>
        <begin position="645"/>
        <end position="715"/>
    </location>
</feature>
<feature type="domain" description="Pesticidal crystal protein Cry22Aa Ig-like" evidence="1">
    <location>
        <begin position="1474"/>
        <end position="1543"/>
    </location>
</feature>
<feature type="non-terminal residue" evidence="2">
    <location>
        <position position="1"/>
    </location>
</feature>
<evidence type="ECO:0000259" key="1">
    <source>
        <dbReference type="Pfam" id="PF16403"/>
    </source>
</evidence>
<protein>
    <recommendedName>
        <fullName evidence="1">Pesticidal crystal protein Cry22Aa Ig-like domain-containing protein</fullName>
    </recommendedName>
</protein>
<sequence>EVTVEVTDTVDTNTVGSYEVTYVAIDAAGNVTTPVTRTVLVTDQTAPVISLVGETPLTIAHGSVYTDAGATATDNVDTEVTVEVTNTVDTNTVGSYEVIYAAKDAVGNVAISVTRTVLVTDQTEPVISLVGETPLTIAHGSVYNDAGATATDNVDTEVTVEVTDTVDTNTVGSYEVTYAAIDAAGNVATPVTRTVLVTDQTAPTITLLGESTVTVGYASYYNDEGVSVVDAVDEYLEAEVEGNYVDTYNLGSYTVTYSARDAAGNSAEAISRTVIVADIQAPEIELYGETEVNVTLNTAYIDEGYNAWDDLDYSVEVVVTGEVDTSELGDYELVYSASDNAGNISELTRTVSVIDDRLVLNLPETYYHFSEPSYITEMVVGLAAINHRSGNLERGEIDYYDNDYVISIPSRLVDGAFVNEDEVNSLVLSEDGKSVVIEDLIEMSLSNQTDIEGKAFVHGMDYRQMVMPENAKEYTANYRLIQDLYVLNSQVYDYDLSVGYTSFDELIVNNCENNSAQGFIYLDNGWSVRFNCDDASQQFGELIGYDPLQAYDSTTNEDIGVVVGQWERFILPDSDVEALALSLDSEYQSISEIQRTPIFVVKDGDVWSGYKQNADTPFTESLQYLNDTAYQALLEASASTPPPVIELTGPGEINISRGGIYTEFGATAVDNEGEAVTPVVTGIVDTAINGTYIITYEAQDSEGNVSVPVNRTIYVVENAGPTVFLLGGGYLDIPEGDSFVDPGVTALDGFGQPLPVVVEGTVDTDTIGEYFLNYYVEDEQSNQSSSVYRYVNVTDKTPPVIQLIGDASVTVAHGSTYIDEGVTVTDNVDGDDVYWYSDDYVDTYSVGTSVVTYYAYDYAGNYAEEVTRTVEVVDQTPPEFMVVGEEVQQVTLNTVFTDLGVAPSDNVDDNVEYTVEGEVNTSVAGDYELIYTATDSAGNTAEFTRTVTVVDDRLALNLPETFYKFYVPNYMTEMTLGVDEVSCRSGDLDSGVINYYEDDYVLHIPNRFIGGVFVENDGVQPLLIAEDGKSVIIENLIELSLSNETDIEGTTFKHGNDYRPMTMPAAAKEFTANYRLTQDLYALSSQYYNYDNSVDSYEPYTSFEELISGHCENESVLSEIYLRNSIRVSFDCNDVNAESGDLIGSDPYDSELGTSIVGQWEEIVLPDSDVSALLFIIDPDYLYSNEGDTQHLFTLKDAVVWRGYKQNAGTDFKDSDQYLNEVAYQALLEASASTPPPVIKLIGPSDIYVSRGGAYTEFGATAVDSEGVAVTPVVSGTVDIDTDGTYVITYEAQDSDGNVSIPVERYVYVEDNATSTVFLLGERYIDIPEGGSFVDPGITALDGFGQPLSVVVEGTVDVNTIGEYYLNYYTLDDQGNQSYAEYRYVSVSDKTPPVIQLIGDSTVTVAYGDSYVDQGVTVTDNVDGDDVYWYANEYVDTYNVGTYFVEYYAYDDAGNEAEVIKRTVEVVDQKSPEITLNGEAVQQVSLNTAYVDPGAVVFDVVDDYIDHTVSGEVNTSILGDYELVYSAIDSAGNTATATRTVSVIDDRLALNLPETYYHFSPPAYMTEMVFGVDILSLRSGDLERGIINYYDDSYALNIPDNRLVDGVFSENYYEFEDNSMPLVLSDDGKSVVVEDLVEISISNETDIEGSTWEHGYDYRPMVMPFGAKEYTANYRLTQDIYVLQSQYYGYNYNDGTYGYLTSFNELVSGNCVEGASIDNLSLIDGWTARFNCDDAEQQSGDLVGTDTWDWDSDESSQTIGRWEKVTLPDSNIQAIVLTIDPAYLGSNEVVRSPMFIEQDGQLYEGYKQTAGSALKSSEVYLNDTAYQALLEASASTPPPVIELIGPSDMSISLGGVYTEFGAKAVDVNGVDVTVNESGMIDTSLEGTYVITYEAQDAEGNVSIPVERRVSVVENADPTAFLVGDRNLDVSPGESFVDPGVIVLDGYGQPMTVIVEGEVDTSTPGEYYITYYAEDEQGLYYFEEYRYVYVADSTPPVIELIGDSTVTVAYGGTYVDQGVTVTDNIDGDDVYWDVDDYVDTYNVGTYEVTYYAYDNAGNEALEVVRIVEVVDETPPVITLFGEPTQQVTLNSVYVDAGVEVSDNLDGSIELVKEGSVNTSISGEYILTYTATDGSDNVAMETRTVTVVDVRVAFDLPATLYNYTKPDSVQKLVLSANSIAKKSGVFDSEAGGTINYSPSAMFNMSGRFENGAFVDAAEYDLELSLDSKTLIIDETFSVTQTSSDLSGETYLYGSDPDNDLLTMPSGAKQFDLKVLLLKDIYQIHGQFFSYSELVTTYSSLEGFLSGECEGSSMNWHIGSTNHLQEITFECGQESQASGTLVGRDSTYNNLPDVGTWEIAKLPNSDIEALFVSIDPTFISDTDNASNRQQIFALMDGEVKQAVRWYSEAVLDYEEVYINNIAYDAVLTSEGLHDTQ</sequence>
<accession>A0A317CKA0</accession>
<feature type="domain" description="Pesticidal crystal protein Cry22Aa Ig-like" evidence="1">
    <location>
        <begin position="127"/>
        <end position="197"/>
    </location>
</feature>